<gene>
    <name evidence="3" type="ORF">CAQU_01330</name>
</gene>
<keyword evidence="2" id="KW-1133">Transmembrane helix</keyword>
<keyword evidence="2" id="KW-0472">Membrane</keyword>
<dbReference type="EMBL" id="CP009245">
    <property type="protein sequence ID" value="APT83935.1"/>
    <property type="molecule type" value="Genomic_DNA"/>
</dbReference>
<keyword evidence="2" id="KW-0812">Transmembrane</keyword>
<organism evidence="3 4">
    <name type="scientific">Corynebacterium aquilae DSM 44791</name>
    <dbReference type="NCBI Taxonomy" id="1431546"/>
    <lineage>
        <taxon>Bacteria</taxon>
        <taxon>Bacillati</taxon>
        <taxon>Actinomycetota</taxon>
        <taxon>Actinomycetes</taxon>
        <taxon>Mycobacteriales</taxon>
        <taxon>Corynebacteriaceae</taxon>
        <taxon>Corynebacterium</taxon>
    </lineage>
</organism>
<dbReference type="KEGG" id="caqu:CAQU_01330"/>
<sequence>METPAVKSFKKRRRTQLLTILATILAATIILIGAGIIMGHASDAPTPADTTPTHALTHHPHPTG</sequence>
<dbReference type="AlphaFoldDB" id="A0A1L7CDL3"/>
<keyword evidence="4" id="KW-1185">Reference proteome</keyword>
<name>A0A1L7CDL3_9CORY</name>
<reference evidence="3 4" key="1">
    <citation type="submission" date="2014-08" db="EMBL/GenBank/DDBJ databases">
        <title>Complete genome sequence of Corynebacterium aquilae S-613T(T) (=DSM 44791(T)), isolated from the choana of a healthy golden eagle.</title>
        <authorList>
            <person name="Ruckert C."/>
            <person name="Albersmeier A."/>
            <person name="Winkler A."/>
            <person name="Kalinowski J."/>
        </authorList>
    </citation>
    <scope>NUCLEOTIDE SEQUENCE [LARGE SCALE GENOMIC DNA]</scope>
    <source>
        <strain evidence="3 4">S-613</strain>
    </source>
</reference>
<proteinExistence type="predicted"/>
<feature type="region of interest" description="Disordered" evidence="1">
    <location>
        <begin position="42"/>
        <end position="64"/>
    </location>
</feature>
<evidence type="ECO:0000256" key="2">
    <source>
        <dbReference type="SAM" id="Phobius"/>
    </source>
</evidence>
<dbReference type="RefSeq" id="WP_075724546.1">
    <property type="nucleotide sequence ID" value="NZ_CP009245.1"/>
</dbReference>
<feature type="compositionally biased region" description="Low complexity" evidence="1">
    <location>
        <begin position="42"/>
        <end position="55"/>
    </location>
</feature>
<dbReference type="Proteomes" id="UP000185478">
    <property type="component" value="Chromosome"/>
</dbReference>
<accession>A0A1L7CDL3</accession>
<evidence type="ECO:0000313" key="3">
    <source>
        <dbReference type="EMBL" id="APT83935.1"/>
    </source>
</evidence>
<evidence type="ECO:0000313" key="4">
    <source>
        <dbReference type="Proteomes" id="UP000185478"/>
    </source>
</evidence>
<evidence type="ECO:0000256" key="1">
    <source>
        <dbReference type="SAM" id="MobiDB-lite"/>
    </source>
</evidence>
<dbReference type="STRING" id="1431546.CAQU_01330"/>
<protein>
    <submittedName>
        <fullName evidence="3">Uncharacterized protein</fullName>
    </submittedName>
</protein>
<feature type="transmembrane region" description="Helical" evidence="2">
    <location>
        <begin position="17"/>
        <end position="38"/>
    </location>
</feature>